<dbReference type="OMA" id="FADCVLG"/>
<dbReference type="EMBL" id="JABSTR010000005">
    <property type="protein sequence ID" value="KAH9370557.1"/>
    <property type="molecule type" value="Genomic_DNA"/>
</dbReference>
<dbReference type="Proteomes" id="UP000821853">
    <property type="component" value="Chromosome 3"/>
</dbReference>
<evidence type="ECO:0000313" key="3">
    <source>
        <dbReference type="EMBL" id="KAH9370557.1"/>
    </source>
</evidence>
<dbReference type="InterPro" id="IPR050177">
    <property type="entry name" value="Lipid_A_modif_metabolic_enz"/>
</dbReference>
<name>A0A9J6G5N4_HAELO</name>
<accession>A0A9J6G5N4</accession>
<dbReference type="AlphaFoldDB" id="A0A9J6G5N4"/>
<organism evidence="3 4">
    <name type="scientific">Haemaphysalis longicornis</name>
    <name type="common">Bush tick</name>
    <dbReference type="NCBI Taxonomy" id="44386"/>
    <lineage>
        <taxon>Eukaryota</taxon>
        <taxon>Metazoa</taxon>
        <taxon>Ecdysozoa</taxon>
        <taxon>Arthropoda</taxon>
        <taxon>Chelicerata</taxon>
        <taxon>Arachnida</taxon>
        <taxon>Acari</taxon>
        <taxon>Parasitiformes</taxon>
        <taxon>Ixodida</taxon>
        <taxon>Ixodoidea</taxon>
        <taxon>Ixodidae</taxon>
        <taxon>Haemaphysalinae</taxon>
        <taxon>Haemaphysalis</taxon>
    </lineage>
</organism>
<dbReference type="PANTHER" id="PTHR43245:SF23">
    <property type="entry name" value="NAD(P)-BINDING DOMAIN-CONTAINING PROTEIN"/>
    <property type="match status" value="1"/>
</dbReference>
<dbReference type="InterPro" id="IPR036291">
    <property type="entry name" value="NAD(P)-bd_dom_sf"/>
</dbReference>
<protein>
    <recommendedName>
        <fullName evidence="2">NAD-dependent epimerase/dehydratase domain-containing protein</fullName>
    </recommendedName>
</protein>
<evidence type="ECO:0000256" key="1">
    <source>
        <dbReference type="SAM" id="MobiDB-lite"/>
    </source>
</evidence>
<dbReference type="VEuPathDB" id="VectorBase:HLOH_051404"/>
<comment type="caution">
    <text evidence="3">The sequence shown here is derived from an EMBL/GenBank/DDBJ whole genome shotgun (WGS) entry which is preliminary data.</text>
</comment>
<feature type="domain" description="NAD-dependent epimerase/dehydratase" evidence="2">
    <location>
        <begin position="46"/>
        <end position="232"/>
    </location>
</feature>
<reference evidence="3 4" key="1">
    <citation type="journal article" date="2020" name="Cell">
        <title>Large-Scale Comparative Analyses of Tick Genomes Elucidate Their Genetic Diversity and Vector Capacities.</title>
        <authorList>
            <consortium name="Tick Genome and Microbiome Consortium (TIGMIC)"/>
            <person name="Jia N."/>
            <person name="Wang J."/>
            <person name="Shi W."/>
            <person name="Du L."/>
            <person name="Sun Y."/>
            <person name="Zhan W."/>
            <person name="Jiang J.F."/>
            <person name="Wang Q."/>
            <person name="Zhang B."/>
            <person name="Ji P."/>
            <person name="Bell-Sakyi L."/>
            <person name="Cui X.M."/>
            <person name="Yuan T.T."/>
            <person name="Jiang B.G."/>
            <person name="Yang W.F."/>
            <person name="Lam T.T."/>
            <person name="Chang Q.C."/>
            <person name="Ding S.J."/>
            <person name="Wang X.J."/>
            <person name="Zhu J.G."/>
            <person name="Ruan X.D."/>
            <person name="Zhao L."/>
            <person name="Wei J.T."/>
            <person name="Ye R.Z."/>
            <person name="Que T.C."/>
            <person name="Du C.H."/>
            <person name="Zhou Y.H."/>
            <person name="Cheng J.X."/>
            <person name="Dai P.F."/>
            <person name="Guo W.B."/>
            <person name="Han X.H."/>
            <person name="Huang E.J."/>
            <person name="Li L.F."/>
            <person name="Wei W."/>
            <person name="Gao Y.C."/>
            <person name="Liu J.Z."/>
            <person name="Shao H.Z."/>
            <person name="Wang X."/>
            <person name="Wang C.C."/>
            <person name="Yang T.C."/>
            <person name="Huo Q.B."/>
            <person name="Li W."/>
            <person name="Chen H.Y."/>
            <person name="Chen S.E."/>
            <person name="Zhou L.G."/>
            <person name="Ni X.B."/>
            <person name="Tian J.H."/>
            <person name="Sheng Y."/>
            <person name="Liu T."/>
            <person name="Pan Y.S."/>
            <person name="Xia L.Y."/>
            <person name="Li J."/>
            <person name="Zhao F."/>
            <person name="Cao W.C."/>
        </authorList>
    </citation>
    <scope>NUCLEOTIDE SEQUENCE [LARGE SCALE GENOMIC DNA]</scope>
    <source>
        <strain evidence="3">HaeL-2018</strain>
    </source>
</reference>
<dbReference type="Pfam" id="PF01370">
    <property type="entry name" value="Epimerase"/>
    <property type="match status" value="1"/>
</dbReference>
<proteinExistence type="predicted"/>
<feature type="compositionally biased region" description="Basic and acidic residues" evidence="1">
    <location>
        <begin position="17"/>
        <end position="42"/>
    </location>
</feature>
<gene>
    <name evidence="3" type="ORF">HPB48_002512</name>
</gene>
<dbReference type="Gene3D" id="3.40.50.720">
    <property type="entry name" value="NAD(P)-binding Rossmann-like Domain"/>
    <property type="match status" value="1"/>
</dbReference>
<evidence type="ECO:0000313" key="4">
    <source>
        <dbReference type="Proteomes" id="UP000821853"/>
    </source>
</evidence>
<dbReference type="InterPro" id="IPR001509">
    <property type="entry name" value="Epimerase_deHydtase"/>
</dbReference>
<dbReference type="OrthoDB" id="16464at2759"/>
<feature type="region of interest" description="Disordered" evidence="1">
    <location>
        <begin position="1"/>
        <end position="42"/>
    </location>
</feature>
<dbReference type="SUPFAM" id="SSF51735">
    <property type="entry name" value="NAD(P)-binding Rossmann-fold domains"/>
    <property type="match status" value="1"/>
</dbReference>
<dbReference type="PANTHER" id="PTHR43245">
    <property type="entry name" value="BIFUNCTIONAL POLYMYXIN RESISTANCE PROTEIN ARNA"/>
    <property type="match status" value="1"/>
</dbReference>
<dbReference type="CDD" id="cd08946">
    <property type="entry name" value="SDR_e"/>
    <property type="match status" value="1"/>
</dbReference>
<evidence type="ECO:0000259" key="2">
    <source>
        <dbReference type="Pfam" id="PF01370"/>
    </source>
</evidence>
<sequence length="313" mass="33610">MGLGGGIGSRRIPGGRGGEKKEGERGRRGGREAEESDKREDMSGHVLVTGGAGYLGSCLVPLLLDRGWKVTVFDTFSWGLTPLLPVAPRLRLIRGDVRDAAALRDALRGVDAVVHLAALVGYPACSRKPLLAEDVNVGGTKTLVAQLSPGQRLVFASTGSCYGAIGPAPCTEQTPLSPLSVYGRTKAEAEAVVLASGGVALRLATVFGVAPRLRLDLLLNDFTRRALEDGALDVYEPGFWRSMLHLVCDRTGSELHLGAQGYDEDRRNYRVSHDRIRNLGFKASISLEEGLDELLRILPLLAPHELEQATNAR</sequence>
<keyword evidence="4" id="KW-1185">Reference proteome</keyword>